<reference evidence="1" key="1">
    <citation type="submission" date="2018-02" db="EMBL/GenBank/DDBJ databases">
        <title>Rhizophora mucronata_Transcriptome.</title>
        <authorList>
            <person name="Meera S.P."/>
            <person name="Sreeshan A."/>
            <person name="Augustine A."/>
        </authorList>
    </citation>
    <scope>NUCLEOTIDE SEQUENCE</scope>
    <source>
        <tissue evidence="1">Leaf</tissue>
    </source>
</reference>
<name>A0A2P2JG04_RHIMU</name>
<evidence type="ECO:0000313" key="1">
    <source>
        <dbReference type="EMBL" id="MBW92417.1"/>
    </source>
</evidence>
<dbReference type="AlphaFoldDB" id="A0A2P2JG04"/>
<organism evidence="1">
    <name type="scientific">Rhizophora mucronata</name>
    <name type="common">Asiatic mangrove</name>
    <dbReference type="NCBI Taxonomy" id="61149"/>
    <lineage>
        <taxon>Eukaryota</taxon>
        <taxon>Viridiplantae</taxon>
        <taxon>Streptophyta</taxon>
        <taxon>Embryophyta</taxon>
        <taxon>Tracheophyta</taxon>
        <taxon>Spermatophyta</taxon>
        <taxon>Magnoliopsida</taxon>
        <taxon>eudicotyledons</taxon>
        <taxon>Gunneridae</taxon>
        <taxon>Pentapetalae</taxon>
        <taxon>rosids</taxon>
        <taxon>fabids</taxon>
        <taxon>Malpighiales</taxon>
        <taxon>Rhizophoraceae</taxon>
        <taxon>Rhizophora</taxon>
    </lineage>
</organism>
<protein>
    <submittedName>
        <fullName evidence="1">Uncharacterized protein</fullName>
    </submittedName>
</protein>
<sequence>MCTFQSHALLYKQKRGKKKWLSQEKKHQYEATLGVIPSWSRLSSILERWGSIAWSLFARR</sequence>
<dbReference type="EMBL" id="GGEC01011934">
    <property type="protein sequence ID" value="MBW92417.1"/>
    <property type="molecule type" value="Transcribed_RNA"/>
</dbReference>
<proteinExistence type="predicted"/>
<accession>A0A2P2JG04</accession>